<evidence type="ECO:0000256" key="1">
    <source>
        <dbReference type="ARBA" id="ARBA00011738"/>
    </source>
</evidence>
<feature type="domain" description="Stress-response A/B barrel" evidence="2">
    <location>
        <begin position="171"/>
        <end position="265"/>
    </location>
</feature>
<dbReference type="SUPFAM" id="SSF54909">
    <property type="entry name" value="Dimeric alpha+beta barrel"/>
    <property type="match status" value="2"/>
</dbReference>
<dbReference type="PANTHER" id="PTHR33178">
    <property type="match status" value="1"/>
</dbReference>
<comment type="subunit">
    <text evidence="1">Homodimer.</text>
</comment>
<accession>A0A2P2PA04</accession>
<sequence length="275" mass="30008">MLTSDWMPISCLRAVVRPHFFSTFAPAFSSPKRHLTKTFPISLKPYSSTKMSATPPATQIIEHIVLFKVKDNTDSTKVNSMITSLNGLISLDPVLHLTAGALHRIRSSHFAFTHMLHSRYSSKENLNAYTVHPSHVGVVKESVRPICDDIMAVDWVADDLQGPVAPPPGSPMRVTFLKLKDNQPAEAKDEIIGVIRGIKQRIGGIDQITCGENFSPARAKGYSIASLAVFPGLSELDAVDSKEELVNSEKAKVRDSLESVLVLDYVVPSSGSSSL</sequence>
<protein>
    <submittedName>
        <fullName evidence="3">Uncharacterized protein LOC105637945</fullName>
    </submittedName>
</protein>
<name>A0A2P2PA04_RHIMU</name>
<feature type="domain" description="Stress-response A/B barrel" evidence="2">
    <location>
        <begin position="61"/>
        <end position="155"/>
    </location>
</feature>
<dbReference type="PANTHER" id="PTHR33178:SF3">
    <property type="entry name" value="STRESS-RESPONSE A_B BARREL DOMAIN-CONTAINING PROTEIN UP3"/>
    <property type="match status" value="1"/>
</dbReference>
<evidence type="ECO:0000259" key="2">
    <source>
        <dbReference type="PROSITE" id="PS51502"/>
    </source>
</evidence>
<dbReference type="Pfam" id="PF07876">
    <property type="entry name" value="Dabb"/>
    <property type="match status" value="2"/>
</dbReference>
<organism evidence="3">
    <name type="scientific">Rhizophora mucronata</name>
    <name type="common">Asiatic mangrove</name>
    <dbReference type="NCBI Taxonomy" id="61149"/>
    <lineage>
        <taxon>Eukaryota</taxon>
        <taxon>Viridiplantae</taxon>
        <taxon>Streptophyta</taxon>
        <taxon>Embryophyta</taxon>
        <taxon>Tracheophyta</taxon>
        <taxon>Spermatophyta</taxon>
        <taxon>Magnoliopsida</taxon>
        <taxon>eudicotyledons</taxon>
        <taxon>Gunneridae</taxon>
        <taxon>Pentapetalae</taxon>
        <taxon>rosids</taxon>
        <taxon>fabids</taxon>
        <taxon>Malpighiales</taxon>
        <taxon>Rhizophoraceae</taxon>
        <taxon>Rhizophora</taxon>
    </lineage>
</organism>
<dbReference type="SMART" id="SM00886">
    <property type="entry name" value="Dabb"/>
    <property type="match status" value="2"/>
</dbReference>
<dbReference type="EMBL" id="GGEC01071111">
    <property type="protein sequence ID" value="MBX51595.1"/>
    <property type="molecule type" value="Transcribed_RNA"/>
</dbReference>
<dbReference type="InterPro" id="IPR044662">
    <property type="entry name" value="HS1/DABB1-like"/>
</dbReference>
<dbReference type="PROSITE" id="PS51502">
    <property type="entry name" value="S_R_A_B_BARREL"/>
    <property type="match status" value="2"/>
</dbReference>
<proteinExistence type="predicted"/>
<dbReference type="InterPro" id="IPR013097">
    <property type="entry name" value="Dabb"/>
</dbReference>
<evidence type="ECO:0000313" key="3">
    <source>
        <dbReference type="EMBL" id="MBX51595.1"/>
    </source>
</evidence>
<dbReference type="InterPro" id="IPR011008">
    <property type="entry name" value="Dimeric_a/b-barrel"/>
</dbReference>
<reference evidence="3" key="1">
    <citation type="submission" date="2018-02" db="EMBL/GenBank/DDBJ databases">
        <title>Rhizophora mucronata_Transcriptome.</title>
        <authorList>
            <person name="Meera S.P."/>
            <person name="Sreeshan A."/>
            <person name="Augustine A."/>
        </authorList>
    </citation>
    <scope>NUCLEOTIDE SEQUENCE</scope>
    <source>
        <tissue evidence="3">Leaf</tissue>
    </source>
</reference>
<dbReference type="AlphaFoldDB" id="A0A2P2PA04"/>
<dbReference type="Gene3D" id="3.30.70.100">
    <property type="match status" value="2"/>
</dbReference>